<dbReference type="PANTHER" id="PTHR31944:SF131">
    <property type="entry name" value="HEME-RESPONSIVE ZINC FINGER TRANSCRIPTION FACTOR HAP1"/>
    <property type="match status" value="1"/>
</dbReference>
<dbReference type="SMART" id="SM00906">
    <property type="entry name" value="Fungal_trans"/>
    <property type="match status" value="1"/>
</dbReference>
<evidence type="ECO:0000259" key="9">
    <source>
        <dbReference type="PROSITE" id="PS50048"/>
    </source>
</evidence>
<keyword evidence="11" id="KW-1185">Reference proteome</keyword>
<feature type="compositionally biased region" description="Polar residues" evidence="8">
    <location>
        <begin position="247"/>
        <end position="262"/>
    </location>
</feature>
<feature type="region of interest" description="Disordered" evidence="8">
    <location>
        <begin position="1143"/>
        <end position="1229"/>
    </location>
</feature>
<dbReference type="InterPro" id="IPR051430">
    <property type="entry name" value="Fungal_TF_Env_Response"/>
</dbReference>
<sequence>MNSNISQGAKKKRNRIPLSCTICRKRKVKCDKTRPHCNQCTKTGVAHLCHYMEQNWAQDAKREITKDNELKNLKERCKILEEKLARYMHNPSSGPLSATAANSPVGLINSIQETPIKLTNSPIVKTEDNMVIINEIESENVNKAHDYDELDLTRQFDLLHIKTNGTIHLGATHWLAIMKGDPYLKLLWTHIFTMREKLLEYYTNGSSGKRKKKAKKVSKCPVDHSKFKSIDVKQQFNQAPMPPPTSKPSTLHLESSAGNSNGLRGCPVDHSALTQATAAKDSPVPNSMTSITDRAQNKCPVNHSNITETKQQGMCPVNHSEMSTMKPGGVCPVNHTGMQAMSKPDNSGQNNVPKCPVDHSKSSTPKYDHNYNKAKKLSKEEVITRLCKMLPPKRIIMLYIDKFFKHFYPVIPILDELNFKNHINQIFDLHLLISNSIISSDPEAELEPLSSMNLKKPSDYCNLGILVIIMRLVWLSLPMNVCKIDIQNPLLAQLNSRIISEKQDEDPNSLASNLRLKDELQLYKYEVDAAALDLVKNQLIRFDEISSISNTNVNIATIQFAIFFKFYLMNCANAGVAAGKSGNFDNESHQILLSSIMMMAFSCGLHRDPDNFPQLNVVSSNLTTDNAKNTAGHAKTHTASSTQTNKDTQASTERAKHTWRKVWYYIVSLDVQQSLLLGSPRLLRNLNDISDTKLPSASKIDYVKDIKELIVIKNFTLFYQIDLCIVAVLNHTLNISVAKNVRKLELDALISNLKQLTCGEKGINDVITSLINNGLLSGSEVPIGLQKFDDIYDLPKLDEILQESRGAPGEPQSFENGTDKQGSEMDKKLDLPHEATSRALFFSKHMTLRMLIYLLNYILFTHYEPLGSEDPTTTILAKGYAQQALNFALDGYRNCMIFFSSVSHQKPLFQYMNVVLCFHSLDIGHRALQFIVCLILRVKCGPLTGMRENQTIFGTSTSSSSNSSSVEDEGNDDSNMKKEKEQLKHDDLLEDISLDSSDNLAEKLMSRMILFRQLTESLSQKYTYSIRMMKSTSFFISLLTAPSGSIGKSSGKKHGFGKLMLSNWKHPKISNMSALLSGDTSEINKCPVYQDSLGFISSRPGSASLPSLGSMSNLLTGNITSGERLTPQLPPIRPYQPITYSSSHMRISSRNEGDPKFPQPENYQTKNNLVPSPLSPAGNQSKQNSQQLPPIYPQPPRSPVPISMLNGTPNPQSLPERSSPLNPGATTPVPVFNKMSDLPAFSGLLNNDGLQSDQIPLPPLSMSKNNIAWGSTPESEQGSHLTPNTTTSSSMESPDFEEFIIQNSNFNGLLINPTSLAEAMGSISVRDDSILNLSTFADTNTNSSGNQTPNGGVNNELFPMEMPSTDFLPIDNFAIDGFMDASKMDIGSIWE</sequence>
<dbReference type="Proteomes" id="UP001623330">
    <property type="component" value="Unassembled WGS sequence"/>
</dbReference>
<feature type="region of interest" description="Disordered" evidence="8">
    <location>
        <begin position="231"/>
        <end position="268"/>
    </location>
</feature>
<feature type="compositionally biased region" description="Polar residues" evidence="8">
    <location>
        <begin position="1161"/>
        <end position="1170"/>
    </location>
</feature>
<evidence type="ECO:0000256" key="6">
    <source>
        <dbReference type="ARBA" id="ARBA00023242"/>
    </source>
</evidence>
<dbReference type="Pfam" id="PF04082">
    <property type="entry name" value="Fungal_trans"/>
    <property type="match status" value="1"/>
</dbReference>
<feature type="compositionally biased region" description="Polar residues" evidence="8">
    <location>
        <begin position="284"/>
        <end position="294"/>
    </location>
</feature>
<evidence type="ECO:0000313" key="11">
    <source>
        <dbReference type="Proteomes" id="UP001623330"/>
    </source>
</evidence>
<feature type="region of interest" description="Disordered" evidence="8">
    <location>
        <begin position="1257"/>
        <end position="1292"/>
    </location>
</feature>
<dbReference type="EMBL" id="JBEVYD010000001">
    <property type="protein sequence ID" value="KAL3235274.1"/>
    <property type="molecule type" value="Genomic_DNA"/>
</dbReference>
<keyword evidence="7" id="KW-0175">Coiled coil</keyword>
<feature type="compositionally biased region" description="Polar residues" evidence="8">
    <location>
        <begin position="342"/>
        <end position="352"/>
    </location>
</feature>
<dbReference type="SMART" id="SM00066">
    <property type="entry name" value="GAL4"/>
    <property type="match status" value="1"/>
</dbReference>
<keyword evidence="2" id="KW-0862">Zinc</keyword>
<dbReference type="InterPro" id="IPR007219">
    <property type="entry name" value="XnlR_reg_dom"/>
</dbReference>
<protein>
    <submittedName>
        <fullName evidence="10">Heme-responsive zinc finger transcription factor HAP1</fullName>
    </submittedName>
</protein>
<gene>
    <name evidence="10" type="ORF">RNJ44_00033</name>
</gene>
<feature type="compositionally biased region" description="Low complexity" evidence="8">
    <location>
        <begin position="954"/>
        <end position="965"/>
    </location>
</feature>
<dbReference type="CDD" id="cd12148">
    <property type="entry name" value="fungal_TF_MHR"/>
    <property type="match status" value="1"/>
</dbReference>
<evidence type="ECO:0000256" key="5">
    <source>
        <dbReference type="ARBA" id="ARBA00023163"/>
    </source>
</evidence>
<keyword evidence="5" id="KW-0804">Transcription</keyword>
<feature type="compositionally biased region" description="Pro residues" evidence="8">
    <location>
        <begin position="1190"/>
        <end position="1199"/>
    </location>
</feature>
<dbReference type="Gene3D" id="1.20.5.170">
    <property type="match status" value="1"/>
</dbReference>
<dbReference type="InterPro" id="IPR036864">
    <property type="entry name" value="Zn2-C6_fun-type_DNA-bd_sf"/>
</dbReference>
<evidence type="ECO:0000256" key="7">
    <source>
        <dbReference type="SAM" id="Coils"/>
    </source>
</evidence>
<dbReference type="SUPFAM" id="SSF57959">
    <property type="entry name" value="Leucine zipper domain"/>
    <property type="match status" value="1"/>
</dbReference>
<keyword evidence="1" id="KW-0479">Metal-binding</keyword>
<dbReference type="InterPro" id="IPR001138">
    <property type="entry name" value="Zn2Cys6_DnaBD"/>
</dbReference>
<evidence type="ECO:0000256" key="4">
    <source>
        <dbReference type="ARBA" id="ARBA00023125"/>
    </source>
</evidence>
<evidence type="ECO:0000256" key="8">
    <source>
        <dbReference type="SAM" id="MobiDB-lite"/>
    </source>
</evidence>
<organism evidence="10 11">
    <name type="scientific">Nakaseomyces bracarensis</name>
    <dbReference type="NCBI Taxonomy" id="273131"/>
    <lineage>
        <taxon>Eukaryota</taxon>
        <taxon>Fungi</taxon>
        <taxon>Dikarya</taxon>
        <taxon>Ascomycota</taxon>
        <taxon>Saccharomycotina</taxon>
        <taxon>Saccharomycetes</taxon>
        <taxon>Saccharomycetales</taxon>
        <taxon>Saccharomycetaceae</taxon>
        <taxon>Nakaseomyces</taxon>
    </lineage>
</organism>
<feature type="region of interest" description="Disordered" evidence="8">
    <location>
        <begin position="342"/>
        <end position="367"/>
    </location>
</feature>
<dbReference type="Gene3D" id="4.10.240.10">
    <property type="entry name" value="Zn(2)-C6 fungal-type DNA-binding domain"/>
    <property type="match status" value="1"/>
</dbReference>
<dbReference type="CDD" id="cd00067">
    <property type="entry name" value="GAL4"/>
    <property type="match status" value="1"/>
</dbReference>
<comment type="caution">
    <text evidence="10">The sequence shown here is derived from an EMBL/GenBank/DDBJ whole genome shotgun (WGS) entry which is preliminary data.</text>
</comment>
<dbReference type="PROSITE" id="PS00463">
    <property type="entry name" value="ZN2_CY6_FUNGAL_1"/>
    <property type="match status" value="1"/>
</dbReference>
<evidence type="ECO:0000256" key="3">
    <source>
        <dbReference type="ARBA" id="ARBA00023015"/>
    </source>
</evidence>
<keyword evidence="3" id="KW-0805">Transcription regulation</keyword>
<dbReference type="InterPro" id="IPR046347">
    <property type="entry name" value="bZIP_sf"/>
</dbReference>
<evidence type="ECO:0000256" key="1">
    <source>
        <dbReference type="ARBA" id="ARBA00022723"/>
    </source>
</evidence>
<dbReference type="Pfam" id="PF00172">
    <property type="entry name" value="Zn_clus"/>
    <property type="match status" value="1"/>
</dbReference>
<dbReference type="SUPFAM" id="SSF57701">
    <property type="entry name" value="Zn2/Cys6 DNA-binding domain"/>
    <property type="match status" value="1"/>
</dbReference>
<feature type="region of interest" description="Disordered" evidence="8">
    <location>
        <begin position="805"/>
        <end position="826"/>
    </location>
</feature>
<feature type="compositionally biased region" description="Polar residues" evidence="8">
    <location>
        <begin position="637"/>
        <end position="652"/>
    </location>
</feature>
<evidence type="ECO:0000256" key="2">
    <source>
        <dbReference type="ARBA" id="ARBA00022833"/>
    </source>
</evidence>
<reference evidence="10 11" key="1">
    <citation type="submission" date="2024-05" db="EMBL/GenBank/DDBJ databases">
        <title>Long read based assembly of the Candida bracarensis genome reveals expanded adhesin content.</title>
        <authorList>
            <person name="Marcet-Houben M."/>
            <person name="Ksiezopolska E."/>
            <person name="Gabaldon T."/>
        </authorList>
    </citation>
    <scope>NUCLEOTIDE SEQUENCE [LARGE SCALE GENOMIC DNA]</scope>
    <source>
        <strain evidence="10 11">CBM6</strain>
    </source>
</reference>
<evidence type="ECO:0000313" key="10">
    <source>
        <dbReference type="EMBL" id="KAL3235274.1"/>
    </source>
</evidence>
<feature type="compositionally biased region" description="Polar residues" evidence="8">
    <location>
        <begin position="1177"/>
        <end position="1188"/>
    </location>
</feature>
<feature type="domain" description="Zn(2)-C6 fungal-type" evidence="9">
    <location>
        <begin position="19"/>
        <end position="51"/>
    </location>
</feature>
<feature type="region of interest" description="Disordered" evidence="8">
    <location>
        <begin position="628"/>
        <end position="652"/>
    </location>
</feature>
<feature type="region of interest" description="Disordered" evidence="8">
    <location>
        <begin position="276"/>
        <end position="295"/>
    </location>
</feature>
<keyword evidence="4" id="KW-0238">DNA-binding</keyword>
<name>A0ABR4P0W9_9SACH</name>
<dbReference type="PANTHER" id="PTHR31944">
    <property type="entry name" value="HEME-RESPONSIVE ZINC FINGER TRANSCRIPTION FACTOR HAP1"/>
    <property type="match status" value="1"/>
</dbReference>
<feature type="compositionally biased region" description="Polar residues" evidence="8">
    <location>
        <begin position="1262"/>
        <end position="1292"/>
    </location>
</feature>
<dbReference type="PROSITE" id="PS50048">
    <property type="entry name" value="ZN2_CY6_FUNGAL_2"/>
    <property type="match status" value="1"/>
</dbReference>
<feature type="compositionally biased region" description="Basic and acidic residues" evidence="8">
    <location>
        <begin position="817"/>
        <end position="826"/>
    </location>
</feature>
<accession>A0ABR4P0W9</accession>
<feature type="region of interest" description="Disordered" evidence="8">
    <location>
        <begin position="952"/>
        <end position="982"/>
    </location>
</feature>
<keyword evidence="6" id="KW-0539">Nucleus</keyword>
<feature type="coiled-coil region" evidence="7">
    <location>
        <begin position="63"/>
        <end position="90"/>
    </location>
</feature>
<proteinExistence type="predicted"/>
<feature type="compositionally biased region" description="Basic and acidic residues" evidence="8">
    <location>
        <begin position="356"/>
        <end position="367"/>
    </location>
</feature>
<feature type="compositionally biased region" description="Polar residues" evidence="8">
    <location>
        <begin position="1205"/>
        <end position="1225"/>
    </location>
</feature>